<accession>A0ABQ8KGK7</accession>
<dbReference type="RefSeq" id="XP_047779156.1">
    <property type="nucleotide sequence ID" value="XM_047923595.1"/>
</dbReference>
<sequence>MARSGPIMYVYNHLDVLQNHPDAVADPDFLDYVGHEFDYPDRNYPPRGSASSPPPPYQPISYPLPSPLPSPAFPVHSTTTATIADARLHPAPLHQLHDRSFSPDPRDNPHFIMTANEQFRAAPAPPPREPTSLRQIPPSLQPGRAPMYHSSSSTHHRQSRSTPYVSSSPPVPPKDYHLAPPRQAGPPPPLMSQRMISASSMFPHHAVWQPPVSYASSAESGSSTSSHSSSLQHTPGASPPSSTVSSPRNSSVPTTPSASSANLPREDNTPSVPPVPAPAEVPVPVTAPPARVNPPPRTSSVGLPRSRTPAQAPVPIPGTSADLPPATTARPPRPSHNHSAPELHVRPPPPPTLVRSATVPSPAPVTSQPQLPNRSLSQSQPGDQPQRGRSREQQPGQAVKRQRSRRPSITAPRDLDRIDELDETDPRGVAWHHESPYELVTRSLSQRRKEGDGHGAASRNDGSDRPRLQKKPSTMSFSVEPGQIFPSGALYQAMQPPYRPQAPVDANHSPPFNPYSQDQPAYTPGAPPLPPTALASTETGKLRKTPSRSQPVSQPATQGSPQQLPGPSRAHRGLPPQLAPVGPLPQPPTAAVPSQPSDPVRPTLQQWPSQRSHVRFESPSRPEVRPPLKQGSVDEAYNGIEIPRPPPPPVAQSALPPQQPLRPPQAAMPPPPPPPQSRPSSMYMTSSQNESALPRPDIPLPPRRSQSQAPLPPRHRPKQLIMPTPLQPLEDQRKAEAARLAQLHRAQAIPQGRHLEEGPPRHGDIHAHGGRHMSHHSMSHRPPPIAQGQESTNLARAASQGQNRPQSVSISAGPKVLRKRSVNNASTPLVGPEMAPSNAAAAMFAARVVGDSQHGRAVERVTSGVWMRDRVKEEEIQRELAREPKVARKLSKLTRKLR</sequence>
<feature type="compositionally biased region" description="Basic residues" evidence="1">
    <location>
        <begin position="768"/>
        <end position="779"/>
    </location>
</feature>
<protein>
    <submittedName>
        <fullName evidence="2">Uncharacterized protein</fullName>
    </submittedName>
</protein>
<name>A0ABQ8KGK7_9APHY</name>
<feature type="compositionally biased region" description="Pro residues" evidence="1">
    <location>
        <begin position="271"/>
        <end position="297"/>
    </location>
</feature>
<feature type="compositionally biased region" description="Basic and acidic residues" evidence="1">
    <location>
        <begin position="753"/>
        <end position="767"/>
    </location>
</feature>
<keyword evidence="3" id="KW-1185">Reference proteome</keyword>
<feature type="region of interest" description="Disordered" evidence="1">
    <location>
        <begin position="214"/>
        <end position="813"/>
    </location>
</feature>
<organism evidence="2 3">
    <name type="scientific">Rhodofomes roseus</name>
    <dbReference type="NCBI Taxonomy" id="34475"/>
    <lineage>
        <taxon>Eukaryota</taxon>
        <taxon>Fungi</taxon>
        <taxon>Dikarya</taxon>
        <taxon>Basidiomycota</taxon>
        <taxon>Agaricomycotina</taxon>
        <taxon>Agaricomycetes</taxon>
        <taxon>Polyporales</taxon>
        <taxon>Rhodofomes</taxon>
    </lineage>
</organism>
<gene>
    <name evidence="2" type="ORF">C8Q71DRAFT_756390</name>
</gene>
<feature type="region of interest" description="Disordered" evidence="1">
    <location>
        <begin position="40"/>
        <end position="60"/>
    </location>
</feature>
<feature type="compositionally biased region" description="Polar residues" evidence="1">
    <location>
        <begin position="682"/>
        <end position="691"/>
    </location>
</feature>
<evidence type="ECO:0000313" key="3">
    <source>
        <dbReference type="Proteomes" id="UP000814176"/>
    </source>
</evidence>
<comment type="caution">
    <text evidence="2">The sequence shown here is derived from an EMBL/GenBank/DDBJ whole genome shotgun (WGS) entry which is preliminary data.</text>
</comment>
<feature type="compositionally biased region" description="Basic and acidic residues" evidence="1">
    <location>
        <begin position="614"/>
        <end position="626"/>
    </location>
</feature>
<feature type="region of interest" description="Disordered" evidence="1">
    <location>
        <begin position="121"/>
        <end position="194"/>
    </location>
</feature>
<feature type="compositionally biased region" description="Low complexity" evidence="1">
    <location>
        <begin position="738"/>
        <end position="748"/>
    </location>
</feature>
<feature type="compositionally biased region" description="Pro residues" evidence="1">
    <location>
        <begin position="657"/>
        <end position="677"/>
    </location>
</feature>
<proteinExistence type="predicted"/>
<feature type="compositionally biased region" description="Polar residues" evidence="1">
    <location>
        <begin position="547"/>
        <end position="565"/>
    </location>
</feature>
<reference evidence="2 3" key="1">
    <citation type="journal article" date="2021" name="Environ. Microbiol.">
        <title>Gene family expansions and transcriptome signatures uncover fungal adaptations to wood decay.</title>
        <authorList>
            <person name="Hage H."/>
            <person name="Miyauchi S."/>
            <person name="Viragh M."/>
            <person name="Drula E."/>
            <person name="Min B."/>
            <person name="Chaduli D."/>
            <person name="Navarro D."/>
            <person name="Favel A."/>
            <person name="Norest M."/>
            <person name="Lesage-Meessen L."/>
            <person name="Balint B."/>
            <person name="Merenyi Z."/>
            <person name="de Eugenio L."/>
            <person name="Morin E."/>
            <person name="Martinez A.T."/>
            <person name="Baldrian P."/>
            <person name="Stursova M."/>
            <person name="Martinez M.J."/>
            <person name="Novotny C."/>
            <person name="Magnuson J.K."/>
            <person name="Spatafora J.W."/>
            <person name="Maurice S."/>
            <person name="Pangilinan J."/>
            <person name="Andreopoulos W."/>
            <person name="LaButti K."/>
            <person name="Hundley H."/>
            <person name="Na H."/>
            <person name="Kuo A."/>
            <person name="Barry K."/>
            <person name="Lipzen A."/>
            <person name="Henrissat B."/>
            <person name="Riley R."/>
            <person name="Ahrendt S."/>
            <person name="Nagy L.G."/>
            <person name="Grigoriev I.V."/>
            <person name="Martin F."/>
            <person name="Rosso M.N."/>
        </authorList>
    </citation>
    <scope>NUCLEOTIDE SEQUENCE [LARGE SCALE GENOMIC DNA]</scope>
    <source>
        <strain evidence="2 3">CIRM-BRFM 1785</strain>
    </source>
</reference>
<feature type="compositionally biased region" description="Polar residues" evidence="1">
    <location>
        <begin position="788"/>
        <end position="810"/>
    </location>
</feature>
<dbReference type="Proteomes" id="UP000814176">
    <property type="component" value="Unassembled WGS sequence"/>
</dbReference>
<feature type="compositionally biased region" description="Low complexity" evidence="1">
    <location>
        <begin position="214"/>
        <end position="230"/>
    </location>
</feature>
<feature type="compositionally biased region" description="Polar residues" evidence="1">
    <location>
        <begin position="364"/>
        <end position="383"/>
    </location>
</feature>
<feature type="compositionally biased region" description="Low complexity" evidence="1">
    <location>
        <begin position="239"/>
        <end position="262"/>
    </location>
</feature>
<dbReference type="GeneID" id="72004327"/>
<dbReference type="EMBL" id="JADCUA010000009">
    <property type="protein sequence ID" value="KAH9836987.1"/>
    <property type="molecule type" value="Genomic_DNA"/>
</dbReference>
<feature type="compositionally biased region" description="Polar residues" evidence="1">
    <location>
        <begin position="592"/>
        <end position="611"/>
    </location>
</feature>
<evidence type="ECO:0000256" key="1">
    <source>
        <dbReference type="SAM" id="MobiDB-lite"/>
    </source>
</evidence>
<evidence type="ECO:0000313" key="2">
    <source>
        <dbReference type="EMBL" id="KAH9836987.1"/>
    </source>
</evidence>